<dbReference type="AlphaFoldDB" id="S8CUR6"/>
<evidence type="ECO:0000259" key="17">
    <source>
        <dbReference type="PROSITE" id="PS50011"/>
    </source>
</evidence>
<keyword evidence="11 15" id="KW-0067">ATP-binding</keyword>
<comment type="catalytic activity">
    <reaction evidence="14">
        <text>L-seryl-[protein] + ATP = O-phospho-L-seryl-[protein] + ADP + H(+)</text>
        <dbReference type="Rhea" id="RHEA:17989"/>
        <dbReference type="Rhea" id="RHEA-COMP:9863"/>
        <dbReference type="Rhea" id="RHEA-COMP:11604"/>
        <dbReference type="ChEBI" id="CHEBI:15378"/>
        <dbReference type="ChEBI" id="CHEBI:29999"/>
        <dbReference type="ChEBI" id="CHEBI:30616"/>
        <dbReference type="ChEBI" id="CHEBI:83421"/>
        <dbReference type="ChEBI" id="CHEBI:456216"/>
        <dbReference type="EC" id="2.7.11.1"/>
    </reaction>
</comment>
<feature type="binding site" evidence="15">
    <location>
        <position position="96"/>
    </location>
    <ligand>
        <name>ATP</name>
        <dbReference type="ChEBI" id="CHEBI:30616"/>
    </ligand>
</feature>
<evidence type="ECO:0000256" key="9">
    <source>
        <dbReference type="ARBA" id="ARBA00022777"/>
    </source>
</evidence>
<comment type="similarity">
    <text evidence="12">Belongs to the protein kinase superfamily. Ser/Thr protein kinase family. CDPK subfamily.</text>
</comment>
<dbReference type="PROSITE" id="PS00107">
    <property type="entry name" value="PROTEIN_KINASE_ATP"/>
    <property type="match status" value="1"/>
</dbReference>
<evidence type="ECO:0000256" key="15">
    <source>
        <dbReference type="PROSITE-ProRule" id="PRU10141"/>
    </source>
</evidence>
<dbReference type="GO" id="GO:0004674">
    <property type="term" value="F:protein serine/threonine kinase activity"/>
    <property type="evidence" value="ECO:0007669"/>
    <property type="project" value="UniProtKB-KW"/>
</dbReference>
<evidence type="ECO:0000256" key="16">
    <source>
        <dbReference type="RuleBase" id="RU000304"/>
    </source>
</evidence>
<keyword evidence="6" id="KW-0479">Metal-binding</keyword>
<evidence type="ECO:0000256" key="4">
    <source>
        <dbReference type="ARBA" id="ARBA00022553"/>
    </source>
</evidence>
<dbReference type="PIRSF" id="PIRSF000654">
    <property type="entry name" value="Integrin-linked_kinase"/>
    <property type="match status" value="1"/>
</dbReference>
<dbReference type="CDD" id="cd05117">
    <property type="entry name" value="STKc_CAMK"/>
    <property type="match status" value="1"/>
</dbReference>
<dbReference type="EC" id="2.7.11.1" evidence="2"/>
<reference evidence="18 19" key="1">
    <citation type="journal article" date="2013" name="BMC Genomics">
        <title>The miniature genome of a carnivorous plant Genlisea aurea contains a low number of genes and short non-coding sequences.</title>
        <authorList>
            <person name="Leushkin E.V."/>
            <person name="Sutormin R.A."/>
            <person name="Nabieva E.R."/>
            <person name="Penin A.A."/>
            <person name="Kondrashov A.S."/>
            <person name="Logacheva M.D."/>
        </authorList>
    </citation>
    <scope>NUCLEOTIDE SEQUENCE [LARGE SCALE GENOMIC DNA]</scope>
</reference>
<evidence type="ECO:0000256" key="8">
    <source>
        <dbReference type="ARBA" id="ARBA00022741"/>
    </source>
</evidence>
<keyword evidence="3 16" id="KW-0723">Serine/threonine-protein kinase</keyword>
<sequence>RETEISSQIPAPETMTMIVKQEATTVDPPKPNKTAAKYPTTMSLGLQVDSVLRVKTRHFKEHYSLGRKLGEGKYGTTFVCIDKKTGKHYACKSIAKRRLLTSEDVGSVRKEIEIMYHLSGHENIISIQGAYEDTVAIHVVMEICEGGELFDRIVERRYYPENEAASLIRKIVSVVETCHSYGVMHLDLKPENFLFLSKDENSVMKAIDFGMSVFFKPGQVFERVAGSPFYLAPEVLSKCYGPEADIWSAGVILYILLSGSPPFYAESEEELFDMILSNEISFSSNPWPAISDEAKDLVKKMLVRDPRKRITSHRILC</sequence>
<gene>
    <name evidence="18" type="ORF">M569_03644</name>
</gene>
<feature type="domain" description="Protein kinase" evidence="17">
    <location>
        <begin position="63"/>
        <end position="317"/>
    </location>
</feature>
<dbReference type="InterPro" id="IPR000719">
    <property type="entry name" value="Prot_kinase_dom"/>
</dbReference>
<dbReference type="InterPro" id="IPR011009">
    <property type="entry name" value="Kinase-like_dom_sf"/>
</dbReference>
<keyword evidence="4" id="KW-0597">Phosphoprotein</keyword>
<dbReference type="OrthoDB" id="40902at2759"/>
<dbReference type="FunFam" id="1.10.510.10:FF:000178">
    <property type="entry name" value="Calcium-dependent protein kinase 5"/>
    <property type="match status" value="1"/>
</dbReference>
<evidence type="ECO:0000313" key="19">
    <source>
        <dbReference type="Proteomes" id="UP000015453"/>
    </source>
</evidence>
<feature type="non-terminal residue" evidence="18">
    <location>
        <position position="317"/>
    </location>
</feature>
<dbReference type="GO" id="GO:0005524">
    <property type="term" value="F:ATP binding"/>
    <property type="evidence" value="ECO:0007669"/>
    <property type="project" value="UniProtKB-UniRule"/>
</dbReference>
<organism evidence="18 19">
    <name type="scientific">Genlisea aurea</name>
    <dbReference type="NCBI Taxonomy" id="192259"/>
    <lineage>
        <taxon>Eukaryota</taxon>
        <taxon>Viridiplantae</taxon>
        <taxon>Streptophyta</taxon>
        <taxon>Embryophyta</taxon>
        <taxon>Tracheophyta</taxon>
        <taxon>Spermatophyta</taxon>
        <taxon>Magnoliopsida</taxon>
        <taxon>eudicotyledons</taxon>
        <taxon>Gunneridae</taxon>
        <taxon>Pentapetalae</taxon>
        <taxon>asterids</taxon>
        <taxon>lamiids</taxon>
        <taxon>Lamiales</taxon>
        <taxon>Lentibulariaceae</taxon>
        <taxon>Genlisea</taxon>
    </lineage>
</organism>
<keyword evidence="5" id="KW-0808">Transferase</keyword>
<accession>S8CUR6</accession>
<dbReference type="EMBL" id="AUSU01001398">
    <property type="protein sequence ID" value="EPS71114.1"/>
    <property type="molecule type" value="Genomic_DNA"/>
</dbReference>
<evidence type="ECO:0000256" key="14">
    <source>
        <dbReference type="ARBA" id="ARBA00048679"/>
    </source>
</evidence>
<dbReference type="Gene3D" id="1.10.510.10">
    <property type="entry name" value="Transferase(Phosphotransferase) domain 1"/>
    <property type="match status" value="1"/>
</dbReference>
<evidence type="ECO:0000256" key="6">
    <source>
        <dbReference type="ARBA" id="ARBA00022723"/>
    </source>
</evidence>
<keyword evidence="9" id="KW-0418">Kinase</keyword>
<dbReference type="Gene3D" id="3.30.200.20">
    <property type="entry name" value="Phosphorylase Kinase, domain 1"/>
    <property type="match status" value="1"/>
</dbReference>
<feature type="non-terminal residue" evidence="18">
    <location>
        <position position="1"/>
    </location>
</feature>
<dbReference type="InterPro" id="IPR017441">
    <property type="entry name" value="Protein_kinase_ATP_BS"/>
</dbReference>
<dbReference type="PROSITE" id="PS50011">
    <property type="entry name" value="PROTEIN_KINASE_DOM"/>
    <property type="match status" value="1"/>
</dbReference>
<dbReference type="InterPro" id="IPR050205">
    <property type="entry name" value="CDPK_Ser/Thr_kinases"/>
</dbReference>
<dbReference type="Pfam" id="PF00069">
    <property type="entry name" value="Pkinase"/>
    <property type="match status" value="1"/>
</dbReference>
<comment type="catalytic activity">
    <reaction evidence="13">
        <text>L-threonyl-[protein] + ATP = O-phospho-L-threonyl-[protein] + ADP + H(+)</text>
        <dbReference type="Rhea" id="RHEA:46608"/>
        <dbReference type="Rhea" id="RHEA-COMP:11060"/>
        <dbReference type="Rhea" id="RHEA-COMP:11605"/>
        <dbReference type="ChEBI" id="CHEBI:15378"/>
        <dbReference type="ChEBI" id="CHEBI:30013"/>
        <dbReference type="ChEBI" id="CHEBI:30616"/>
        <dbReference type="ChEBI" id="CHEBI:61977"/>
        <dbReference type="ChEBI" id="CHEBI:456216"/>
        <dbReference type="EC" id="2.7.11.1"/>
    </reaction>
</comment>
<dbReference type="PROSITE" id="PS00108">
    <property type="entry name" value="PROTEIN_KINASE_ST"/>
    <property type="match status" value="1"/>
</dbReference>
<name>S8CUR6_9LAMI</name>
<protein>
    <recommendedName>
        <fullName evidence="2">non-specific serine/threonine protein kinase</fullName>
        <ecNumber evidence="2">2.7.11.1</ecNumber>
    </recommendedName>
</protein>
<dbReference type="GO" id="GO:0046872">
    <property type="term" value="F:metal ion binding"/>
    <property type="evidence" value="ECO:0007669"/>
    <property type="project" value="UniProtKB-KW"/>
</dbReference>
<proteinExistence type="inferred from homology"/>
<evidence type="ECO:0000256" key="10">
    <source>
        <dbReference type="ARBA" id="ARBA00022837"/>
    </source>
</evidence>
<evidence type="ECO:0000256" key="2">
    <source>
        <dbReference type="ARBA" id="ARBA00012513"/>
    </source>
</evidence>
<evidence type="ECO:0000256" key="12">
    <source>
        <dbReference type="ARBA" id="ARBA00024334"/>
    </source>
</evidence>
<keyword evidence="8 15" id="KW-0547">Nucleotide-binding</keyword>
<dbReference type="SUPFAM" id="SSF56112">
    <property type="entry name" value="Protein kinase-like (PK-like)"/>
    <property type="match status" value="1"/>
</dbReference>
<dbReference type="SMART" id="SM00220">
    <property type="entry name" value="S_TKc"/>
    <property type="match status" value="1"/>
</dbReference>
<dbReference type="Proteomes" id="UP000015453">
    <property type="component" value="Unassembled WGS sequence"/>
</dbReference>
<dbReference type="FunFam" id="3.30.200.20:FF:000004">
    <property type="entry name" value="Calcium-dependent protein kinase 1"/>
    <property type="match status" value="1"/>
</dbReference>
<dbReference type="PANTHER" id="PTHR24349">
    <property type="entry name" value="SERINE/THREONINE-PROTEIN KINASE"/>
    <property type="match status" value="1"/>
</dbReference>
<keyword evidence="7" id="KW-0677">Repeat</keyword>
<keyword evidence="10" id="KW-0106">Calcium</keyword>
<keyword evidence="19" id="KW-1185">Reference proteome</keyword>
<comment type="similarity">
    <text evidence="1">Belongs to the protein kinase superfamily. CAMK Ser/Thr protein kinase family. CaMK subfamily.</text>
</comment>
<dbReference type="InterPro" id="IPR008271">
    <property type="entry name" value="Ser/Thr_kinase_AS"/>
</dbReference>
<evidence type="ECO:0000256" key="11">
    <source>
        <dbReference type="ARBA" id="ARBA00022840"/>
    </source>
</evidence>
<comment type="caution">
    <text evidence="18">The sequence shown here is derived from an EMBL/GenBank/DDBJ whole genome shotgun (WGS) entry which is preliminary data.</text>
</comment>
<evidence type="ECO:0000256" key="7">
    <source>
        <dbReference type="ARBA" id="ARBA00022737"/>
    </source>
</evidence>
<evidence type="ECO:0000256" key="1">
    <source>
        <dbReference type="ARBA" id="ARBA00005354"/>
    </source>
</evidence>
<evidence type="ECO:0000256" key="5">
    <source>
        <dbReference type="ARBA" id="ARBA00022679"/>
    </source>
</evidence>
<evidence type="ECO:0000313" key="18">
    <source>
        <dbReference type="EMBL" id="EPS71114.1"/>
    </source>
</evidence>
<evidence type="ECO:0000256" key="13">
    <source>
        <dbReference type="ARBA" id="ARBA00047899"/>
    </source>
</evidence>
<evidence type="ECO:0000256" key="3">
    <source>
        <dbReference type="ARBA" id="ARBA00022527"/>
    </source>
</evidence>